<dbReference type="Proteomes" id="UP000830401">
    <property type="component" value="Plasmid unnamed5"/>
</dbReference>
<organism evidence="1 2">
    <name type="scientific">Hymenobacter volaticus</name>
    <dbReference type="NCBI Taxonomy" id="2932254"/>
    <lineage>
        <taxon>Bacteria</taxon>
        <taxon>Pseudomonadati</taxon>
        <taxon>Bacteroidota</taxon>
        <taxon>Cytophagia</taxon>
        <taxon>Cytophagales</taxon>
        <taxon>Hymenobacteraceae</taxon>
        <taxon>Hymenobacter</taxon>
    </lineage>
</organism>
<evidence type="ECO:0000313" key="1">
    <source>
        <dbReference type="EMBL" id="UOQ69438.1"/>
    </source>
</evidence>
<protein>
    <submittedName>
        <fullName evidence="1">DUF5996 family protein</fullName>
    </submittedName>
</protein>
<name>A0ABY4GEY5_9BACT</name>
<accession>A0ABY4GEY5</accession>
<proteinExistence type="predicted"/>
<keyword evidence="2" id="KW-1185">Reference proteome</keyword>
<evidence type="ECO:0000313" key="2">
    <source>
        <dbReference type="Proteomes" id="UP000830401"/>
    </source>
</evidence>
<dbReference type="InterPro" id="IPR046038">
    <property type="entry name" value="DUF5996"/>
</dbReference>
<keyword evidence="1" id="KW-0614">Plasmid</keyword>
<dbReference type="RefSeq" id="WP_245127200.1">
    <property type="nucleotide sequence ID" value="NZ_CP095066.1"/>
</dbReference>
<geneLocation type="plasmid" evidence="1 2">
    <name>unnamed5</name>
</geneLocation>
<gene>
    <name evidence="1" type="ORF">MUN86_28555</name>
</gene>
<dbReference type="EMBL" id="CP095066">
    <property type="protein sequence ID" value="UOQ69438.1"/>
    <property type="molecule type" value="Genomic_DNA"/>
</dbReference>
<dbReference type="Pfam" id="PF19459">
    <property type="entry name" value="DUF5996"/>
    <property type="match status" value="1"/>
</dbReference>
<sequence>MQALSDRWPSLPTDFWTNTSQLHRWTQLAGMMRRALSPLLTEWWQIPLHFTPQGLSTGPIAFAEGSYELIFNFRTHEPLGHPAGSCTRQILLEPRSVADFYHQYRALLRKAGIREKGKSRAGEGQASIADVFQILTLDLPFTISLLSHARS</sequence>
<reference evidence="1" key="1">
    <citation type="submission" date="2022-04" db="EMBL/GenBank/DDBJ databases">
        <title>Hymenobacter sp. isolated from the air.</title>
        <authorList>
            <person name="Won M."/>
            <person name="Lee C.-M."/>
            <person name="Woen H.-Y."/>
            <person name="Kwon S.-W."/>
        </authorList>
    </citation>
    <scope>NUCLEOTIDE SEQUENCE</scope>
    <source>
        <strain evidence="1">5420S-77</strain>
        <plasmid evidence="1">unnamed5</plasmid>
    </source>
</reference>